<feature type="transmembrane region" description="Helical" evidence="1">
    <location>
        <begin position="33"/>
        <end position="55"/>
    </location>
</feature>
<keyword evidence="3" id="KW-1185">Reference proteome</keyword>
<sequence length="116" mass="13454">MVTCLSFYNSHGDCKDYINDYHHSNNFSRFVDFFLPIFAILIFFVCCTAFCRLACKRNQSSLHSNQNSRPIIPINQRTANTMNTQHMQQIHLRPIADHLLSDPIKGTKKKTVGYEN</sequence>
<reference evidence="2 3" key="1">
    <citation type="journal article" date="2018" name="Sci. Rep.">
        <title>Genomic signatures of local adaptation to the degree of environmental predictability in rotifers.</title>
        <authorList>
            <person name="Franch-Gras L."/>
            <person name="Hahn C."/>
            <person name="Garcia-Roger E.M."/>
            <person name="Carmona M.J."/>
            <person name="Serra M."/>
            <person name="Gomez A."/>
        </authorList>
    </citation>
    <scope>NUCLEOTIDE SEQUENCE [LARGE SCALE GENOMIC DNA]</scope>
    <source>
        <strain evidence="2">HYR1</strain>
    </source>
</reference>
<evidence type="ECO:0000313" key="2">
    <source>
        <dbReference type="EMBL" id="RNA21106.1"/>
    </source>
</evidence>
<keyword evidence="1" id="KW-0472">Membrane</keyword>
<organism evidence="2 3">
    <name type="scientific">Brachionus plicatilis</name>
    <name type="common">Marine rotifer</name>
    <name type="synonym">Brachionus muelleri</name>
    <dbReference type="NCBI Taxonomy" id="10195"/>
    <lineage>
        <taxon>Eukaryota</taxon>
        <taxon>Metazoa</taxon>
        <taxon>Spiralia</taxon>
        <taxon>Gnathifera</taxon>
        <taxon>Rotifera</taxon>
        <taxon>Eurotatoria</taxon>
        <taxon>Monogononta</taxon>
        <taxon>Pseudotrocha</taxon>
        <taxon>Ploima</taxon>
        <taxon>Brachionidae</taxon>
        <taxon>Brachionus</taxon>
    </lineage>
</organism>
<evidence type="ECO:0000256" key="1">
    <source>
        <dbReference type="SAM" id="Phobius"/>
    </source>
</evidence>
<protein>
    <submittedName>
        <fullName evidence="2">Uncharacterized protein</fullName>
    </submittedName>
</protein>
<name>A0A3M7RC17_BRAPC</name>
<dbReference type="Proteomes" id="UP000276133">
    <property type="component" value="Unassembled WGS sequence"/>
</dbReference>
<proteinExistence type="predicted"/>
<keyword evidence="1" id="KW-0812">Transmembrane</keyword>
<accession>A0A3M7RC17</accession>
<dbReference type="AlphaFoldDB" id="A0A3M7RC17"/>
<comment type="caution">
    <text evidence="2">The sequence shown here is derived from an EMBL/GenBank/DDBJ whole genome shotgun (WGS) entry which is preliminary data.</text>
</comment>
<evidence type="ECO:0000313" key="3">
    <source>
        <dbReference type="Proteomes" id="UP000276133"/>
    </source>
</evidence>
<dbReference type="EMBL" id="REGN01003728">
    <property type="protein sequence ID" value="RNA21106.1"/>
    <property type="molecule type" value="Genomic_DNA"/>
</dbReference>
<keyword evidence="1" id="KW-1133">Transmembrane helix</keyword>
<gene>
    <name evidence="2" type="ORF">BpHYR1_053112</name>
</gene>